<evidence type="ECO:0000259" key="14">
    <source>
        <dbReference type="PROSITE" id="PS50262"/>
    </source>
</evidence>
<dbReference type="InterPro" id="IPR050516">
    <property type="entry name" value="Olfactory_GPCR"/>
</dbReference>
<evidence type="ECO:0000256" key="2">
    <source>
        <dbReference type="ARBA" id="ARBA00022475"/>
    </source>
</evidence>
<keyword evidence="3 13" id="KW-0716">Sensory transduction</keyword>
<evidence type="ECO:0000256" key="11">
    <source>
        <dbReference type="ARBA" id="ARBA00023224"/>
    </source>
</evidence>
<protein>
    <recommendedName>
        <fullName evidence="13">Olfactory receptor</fullName>
    </recommendedName>
</protein>
<reference evidence="16" key="1">
    <citation type="submission" date="2025-08" db="UniProtKB">
        <authorList>
            <consortium name="RefSeq"/>
        </authorList>
    </citation>
    <scope>IDENTIFICATION</scope>
</reference>
<dbReference type="Proteomes" id="UP000515156">
    <property type="component" value="Chromosome 3"/>
</dbReference>
<evidence type="ECO:0000256" key="5">
    <source>
        <dbReference type="ARBA" id="ARBA00022725"/>
    </source>
</evidence>
<dbReference type="GO" id="GO:0005886">
    <property type="term" value="C:plasma membrane"/>
    <property type="evidence" value="ECO:0007669"/>
    <property type="project" value="UniProtKB-SubCell"/>
</dbReference>
<keyword evidence="9 12" id="KW-0675">Receptor</keyword>
<keyword evidence="11 12" id="KW-0807">Transducer</keyword>
<dbReference type="PRINTS" id="PR00237">
    <property type="entry name" value="GPCRRHODOPSN"/>
</dbReference>
<dbReference type="SUPFAM" id="SSF81321">
    <property type="entry name" value="Family A G protein-coupled receptor-like"/>
    <property type="match status" value="1"/>
</dbReference>
<dbReference type="RefSeq" id="XP_030050877.1">
    <property type="nucleotide sequence ID" value="XM_030195017.1"/>
</dbReference>
<proteinExistence type="inferred from homology"/>
<feature type="domain" description="G-protein coupled receptors family 1 profile" evidence="14">
    <location>
        <begin position="41"/>
        <end position="290"/>
    </location>
</feature>
<dbReference type="Gene3D" id="1.20.1070.10">
    <property type="entry name" value="Rhodopsin 7-helix transmembrane proteins"/>
    <property type="match status" value="1"/>
</dbReference>
<dbReference type="InterPro" id="IPR017452">
    <property type="entry name" value="GPCR_Rhodpsn_7TM"/>
</dbReference>
<feature type="transmembrane region" description="Helical" evidence="13">
    <location>
        <begin position="91"/>
        <end position="120"/>
    </location>
</feature>
<feature type="transmembrane region" description="Helical" evidence="13">
    <location>
        <begin position="242"/>
        <end position="261"/>
    </location>
</feature>
<evidence type="ECO:0000256" key="6">
    <source>
        <dbReference type="ARBA" id="ARBA00022989"/>
    </source>
</evidence>
<dbReference type="PRINTS" id="PR00245">
    <property type="entry name" value="OLFACTORYR"/>
</dbReference>
<evidence type="ECO:0000256" key="8">
    <source>
        <dbReference type="ARBA" id="ARBA00023136"/>
    </source>
</evidence>
<evidence type="ECO:0000313" key="15">
    <source>
        <dbReference type="Proteomes" id="UP000515156"/>
    </source>
</evidence>
<feature type="transmembrane region" description="Helical" evidence="13">
    <location>
        <begin position="141"/>
        <end position="168"/>
    </location>
</feature>
<keyword evidence="15" id="KW-1185">Reference proteome</keyword>
<evidence type="ECO:0000256" key="12">
    <source>
        <dbReference type="RuleBase" id="RU000688"/>
    </source>
</evidence>
<accession>A0A6P7X5J6</accession>
<dbReference type="PANTHER" id="PTHR26452">
    <property type="entry name" value="OLFACTORY RECEPTOR"/>
    <property type="match status" value="1"/>
</dbReference>
<evidence type="ECO:0000256" key="10">
    <source>
        <dbReference type="ARBA" id="ARBA00023180"/>
    </source>
</evidence>
<keyword evidence="2 13" id="KW-1003">Cell membrane</keyword>
<dbReference type="Pfam" id="PF13853">
    <property type="entry name" value="7tm_4"/>
    <property type="match status" value="1"/>
</dbReference>
<evidence type="ECO:0000256" key="1">
    <source>
        <dbReference type="ARBA" id="ARBA00004651"/>
    </source>
</evidence>
<dbReference type="GO" id="GO:0004930">
    <property type="term" value="F:G protein-coupled receptor activity"/>
    <property type="evidence" value="ECO:0007669"/>
    <property type="project" value="UniProtKB-KW"/>
</dbReference>
<dbReference type="InterPro" id="IPR000276">
    <property type="entry name" value="GPCR_Rhodpsn"/>
</dbReference>
<dbReference type="AlphaFoldDB" id="A0A6P7X5J6"/>
<keyword evidence="7 12" id="KW-0297">G-protein coupled receptor</keyword>
<keyword evidence="6 13" id="KW-1133">Transmembrane helix</keyword>
<dbReference type="KEGG" id="muo:115464656"/>
<comment type="similarity">
    <text evidence="12">Belongs to the G-protein coupled receptor 1 family.</text>
</comment>
<dbReference type="OrthoDB" id="5967130at2759"/>
<dbReference type="CDD" id="cd13954">
    <property type="entry name" value="7tmA_OR"/>
    <property type="match status" value="1"/>
</dbReference>
<name>A0A6P7X5J6_9AMPH</name>
<dbReference type="InParanoid" id="A0A6P7X5J6"/>
<keyword evidence="4 12" id="KW-0812">Transmembrane</keyword>
<evidence type="ECO:0000313" key="16">
    <source>
        <dbReference type="RefSeq" id="XP_030050877.1"/>
    </source>
</evidence>
<keyword evidence="10" id="KW-0325">Glycoprotein</keyword>
<comment type="subcellular location">
    <subcellularLocation>
        <location evidence="1 13">Cell membrane</location>
        <topology evidence="1 13">Multi-pass membrane protein</topology>
    </subcellularLocation>
</comment>
<keyword evidence="8 13" id="KW-0472">Membrane</keyword>
<evidence type="ECO:0000256" key="13">
    <source>
        <dbReference type="RuleBase" id="RU363047"/>
    </source>
</evidence>
<feature type="transmembrane region" description="Helical" evidence="13">
    <location>
        <begin position="197"/>
        <end position="221"/>
    </location>
</feature>
<feature type="transmembrane region" description="Helical" evidence="13">
    <location>
        <begin position="25"/>
        <end position="48"/>
    </location>
</feature>
<keyword evidence="5 13" id="KW-0552">Olfaction</keyword>
<gene>
    <name evidence="16" type="primary">LOC115464656</name>
</gene>
<dbReference type="GO" id="GO:0004984">
    <property type="term" value="F:olfactory receptor activity"/>
    <property type="evidence" value="ECO:0007669"/>
    <property type="project" value="InterPro"/>
</dbReference>
<dbReference type="FunCoup" id="A0A6P7X5J6">
    <property type="interactions" value="856"/>
</dbReference>
<dbReference type="InterPro" id="IPR000725">
    <property type="entry name" value="Olfact_rcpt"/>
</dbReference>
<sequence length="313" mass="35405">MAKENKTTVTEFILLGFSDHPHLQILISVTVFPIFLISVLGNLMFIMLVCADPQLQKPMYFFLSNLSFLDICNTSVSLSTLLHSLMTGETLISFSVCIAQLYVFSSLTSTEFFLLTAMAYDRYVAICNPLRYVLIMNRRVCVLLASASWLLGVLIVATEAVFILQFSFCRGNVINHFFCEMTALMKLSCTKMHNIEIVIFTEGVFGTVIPSVLTVISYVYIISRILKIHSVKGRRKAFSTCSSHLIVVFLFYGTLFCVYMRPTSKRSPEQDKLFSLLYTALIPMLNPIIYSLRNEEVKKALTKVIGTNNCIDF</sequence>
<dbReference type="FunFam" id="1.20.1070.10:FF:000010">
    <property type="entry name" value="Olfactory receptor"/>
    <property type="match status" value="1"/>
</dbReference>
<feature type="transmembrane region" description="Helical" evidence="13">
    <location>
        <begin position="273"/>
        <end position="292"/>
    </location>
</feature>
<evidence type="ECO:0000256" key="9">
    <source>
        <dbReference type="ARBA" id="ARBA00023170"/>
    </source>
</evidence>
<dbReference type="GeneID" id="115464656"/>
<dbReference type="PROSITE" id="PS00237">
    <property type="entry name" value="G_PROTEIN_RECEP_F1_1"/>
    <property type="match status" value="1"/>
</dbReference>
<evidence type="ECO:0000256" key="7">
    <source>
        <dbReference type="ARBA" id="ARBA00023040"/>
    </source>
</evidence>
<evidence type="ECO:0000256" key="3">
    <source>
        <dbReference type="ARBA" id="ARBA00022606"/>
    </source>
</evidence>
<organism evidence="15 16">
    <name type="scientific">Microcaecilia unicolor</name>
    <dbReference type="NCBI Taxonomy" id="1415580"/>
    <lineage>
        <taxon>Eukaryota</taxon>
        <taxon>Metazoa</taxon>
        <taxon>Chordata</taxon>
        <taxon>Craniata</taxon>
        <taxon>Vertebrata</taxon>
        <taxon>Euteleostomi</taxon>
        <taxon>Amphibia</taxon>
        <taxon>Gymnophiona</taxon>
        <taxon>Siphonopidae</taxon>
        <taxon>Microcaecilia</taxon>
    </lineage>
</organism>
<dbReference type="PROSITE" id="PS50262">
    <property type="entry name" value="G_PROTEIN_RECEP_F1_2"/>
    <property type="match status" value="1"/>
</dbReference>
<feature type="transmembrane region" description="Helical" evidence="13">
    <location>
        <begin position="60"/>
        <end position="85"/>
    </location>
</feature>
<evidence type="ECO:0000256" key="4">
    <source>
        <dbReference type="ARBA" id="ARBA00022692"/>
    </source>
</evidence>